<evidence type="ECO:0000313" key="4">
    <source>
        <dbReference type="EMBL" id="KIH53708.1"/>
    </source>
</evidence>
<reference evidence="4 5" key="1">
    <citation type="submission" date="2013-12" db="EMBL/GenBank/DDBJ databases">
        <title>Draft genome of the parsitic nematode Ancylostoma duodenale.</title>
        <authorList>
            <person name="Mitreva M."/>
        </authorList>
    </citation>
    <scope>NUCLEOTIDE SEQUENCE [LARGE SCALE GENOMIC DNA]</scope>
    <source>
        <strain evidence="4 5">Zhejiang</strain>
    </source>
</reference>
<organism evidence="4 5">
    <name type="scientific">Ancylostoma duodenale</name>
    <dbReference type="NCBI Taxonomy" id="51022"/>
    <lineage>
        <taxon>Eukaryota</taxon>
        <taxon>Metazoa</taxon>
        <taxon>Ecdysozoa</taxon>
        <taxon>Nematoda</taxon>
        <taxon>Chromadorea</taxon>
        <taxon>Rhabditida</taxon>
        <taxon>Rhabditina</taxon>
        <taxon>Rhabditomorpha</taxon>
        <taxon>Strongyloidea</taxon>
        <taxon>Ancylostomatidae</taxon>
        <taxon>Ancylostomatinae</taxon>
        <taxon>Ancylostoma</taxon>
    </lineage>
</organism>
<dbReference type="Pfam" id="PF00191">
    <property type="entry name" value="Annexin"/>
    <property type="match status" value="1"/>
</dbReference>
<protein>
    <recommendedName>
        <fullName evidence="6">Annexin</fullName>
    </recommendedName>
</protein>
<dbReference type="EMBL" id="KN740557">
    <property type="protein sequence ID" value="KIH53708.1"/>
    <property type="molecule type" value="Genomic_DNA"/>
</dbReference>
<proteinExistence type="inferred from homology"/>
<dbReference type="GO" id="GO:0005509">
    <property type="term" value="F:calcium ion binding"/>
    <property type="evidence" value="ECO:0007669"/>
    <property type="project" value="InterPro"/>
</dbReference>
<keyword evidence="5" id="KW-1185">Reference proteome</keyword>
<feature type="non-terminal residue" evidence="4">
    <location>
        <position position="50"/>
    </location>
</feature>
<dbReference type="Proteomes" id="UP000054047">
    <property type="component" value="Unassembled WGS sequence"/>
</dbReference>
<evidence type="ECO:0000313" key="5">
    <source>
        <dbReference type="Proteomes" id="UP000054047"/>
    </source>
</evidence>
<dbReference type="OrthoDB" id="5849861at2759"/>
<dbReference type="Gene3D" id="1.10.220.10">
    <property type="entry name" value="Annexin"/>
    <property type="match status" value="1"/>
</dbReference>
<dbReference type="AlphaFoldDB" id="A0A0C2CBK2"/>
<comment type="similarity">
    <text evidence="1">Belongs to the annexin family.</text>
</comment>
<dbReference type="GO" id="GO:0005544">
    <property type="term" value="F:calcium-dependent phospholipid binding"/>
    <property type="evidence" value="ECO:0007669"/>
    <property type="project" value="InterPro"/>
</dbReference>
<evidence type="ECO:0008006" key="6">
    <source>
        <dbReference type="Google" id="ProtNLM"/>
    </source>
</evidence>
<keyword evidence="3" id="KW-0041">Annexin</keyword>
<sequence length="50" mass="5912">MDKIQDFRAPFIVDRRNKPSVVSVLCARTNWQRQEIAKAFKVMYGKDLIK</sequence>
<dbReference type="InterPro" id="IPR018502">
    <property type="entry name" value="Annexin_repeat"/>
</dbReference>
<keyword evidence="2" id="KW-0677">Repeat</keyword>
<gene>
    <name evidence="4" type="ORF">ANCDUO_16158</name>
</gene>
<dbReference type="InterPro" id="IPR037104">
    <property type="entry name" value="Annexin_sf"/>
</dbReference>
<evidence type="ECO:0000256" key="3">
    <source>
        <dbReference type="ARBA" id="ARBA00023216"/>
    </source>
</evidence>
<evidence type="ECO:0000256" key="2">
    <source>
        <dbReference type="ARBA" id="ARBA00022737"/>
    </source>
</evidence>
<dbReference type="SUPFAM" id="SSF47874">
    <property type="entry name" value="Annexin"/>
    <property type="match status" value="1"/>
</dbReference>
<accession>A0A0C2CBK2</accession>
<name>A0A0C2CBK2_9BILA</name>
<evidence type="ECO:0000256" key="1">
    <source>
        <dbReference type="ARBA" id="ARBA00007831"/>
    </source>
</evidence>